<dbReference type="InterPro" id="IPR010273">
    <property type="entry name" value="DUF881"/>
</dbReference>
<keyword evidence="3" id="KW-0812">Transmembrane</keyword>
<keyword evidence="3" id="KW-0472">Membrane</keyword>
<keyword evidence="5" id="KW-1185">Reference proteome</keyword>
<protein>
    <submittedName>
        <fullName evidence="4">DUF881 domain-containing protein</fullName>
    </submittedName>
</protein>
<keyword evidence="3" id="KW-1133">Transmembrane helix</keyword>
<evidence type="ECO:0000313" key="4">
    <source>
        <dbReference type="EMBL" id="MFD1204065.1"/>
    </source>
</evidence>
<keyword evidence="2" id="KW-0175">Coiled coil</keyword>
<feature type="coiled-coil region" evidence="2">
    <location>
        <begin position="46"/>
        <end position="87"/>
    </location>
</feature>
<organism evidence="4 5">
    <name type="scientific">Sporosarcina contaminans</name>
    <dbReference type="NCBI Taxonomy" id="633403"/>
    <lineage>
        <taxon>Bacteria</taxon>
        <taxon>Bacillati</taxon>
        <taxon>Bacillota</taxon>
        <taxon>Bacilli</taxon>
        <taxon>Bacillales</taxon>
        <taxon>Caryophanaceae</taxon>
        <taxon>Sporosarcina</taxon>
    </lineage>
</organism>
<comment type="caution">
    <text evidence="4">The sequence shown here is derived from an EMBL/GenBank/DDBJ whole genome shotgun (WGS) entry which is preliminary data.</text>
</comment>
<dbReference type="RefSeq" id="WP_336823032.1">
    <property type="nucleotide sequence ID" value="NZ_JBHTLT010000016.1"/>
</dbReference>
<evidence type="ECO:0000256" key="1">
    <source>
        <dbReference type="ARBA" id="ARBA00009108"/>
    </source>
</evidence>
<name>A0ABW3TTP9_9BACL</name>
<evidence type="ECO:0000313" key="5">
    <source>
        <dbReference type="Proteomes" id="UP001597231"/>
    </source>
</evidence>
<dbReference type="EMBL" id="JBHTLT010000016">
    <property type="protein sequence ID" value="MFD1204065.1"/>
    <property type="molecule type" value="Genomic_DNA"/>
</dbReference>
<dbReference type="Pfam" id="PF05949">
    <property type="entry name" value="DUF881"/>
    <property type="match status" value="1"/>
</dbReference>
<sequence length="233" mass="26161">MNNDQNKSRHILYAFVFLVAGFIFAFSYRTLGVDRDASLPEGFQKEEQYRGDLIEQKERNKELADEILAKQEEIREAEKSFSTMEEDHSILVSEAKDLRLLLGIVPAVGQGVRVTLSDADYNPTEQNPNDYIVHESHVLRVVNELKISGAQGISINGQRISENSYIKCTGPVIKIDGRTFPAPFVIEAIGESNVLAESLKLKGGVMDELEHDNIIVSLEQLKEVKMPALREET</sequence>
<accession>A0ABW3TTP9</accession>
<dbReference type="PANTHER" id="PTHR37313">
    <property type="entry name" value="UPF0749 PROTEIN RV1825"/>
    <property type="match status" value="1"/>
</dbReference>
<evidence type="ECO:0000256" key="3">
    <source>
        <dbReference type="SAM" id="Phobius"/>
    </source>
</evidence>
<dbReference type="PANTHER" id="PTHR37313:SF2">
    <property type="entry name" value="UPF0749 PROTEIN YLXX"/>
    <property type="match status" value="1"/>
</dbReference>
<dbReference type="Gene3D" id="3.30.70.1880">
    <property type="entry name" value="Protein of unknown function DUF881"/>
    <property type="match status" value="1"/>
</dbReference>
<evidence type="ECO:0000256" key="2">
    <source>
        <dbReference type="SAM" id="Coils"/>
    </source>
</evidence>
<reference evidence="5" key="1">
    <citation type="journal article" date="2019" name="Int. J. Syst. Evol. Microbiol.">
        <title>The Global Catalogue of Microorganisms (GCM) 10K type strain sequencing project: providing services to taxonomists for standard genome sequencing and annotation.</title>
        <authorList>
            <consortium name="The Broad Institute Genomics Platform"/>
            <consortium name="The Broad Institute Genome Sequencing Center for Infectious Disease"/>
            <person name="Wu L."/>
            <person name="Ma J."/>
        </authorList>
    </citation>
    <scope>NUCLEOTIDE SEQUENCE [LARGE SCALE GENOMIC DNA]</scope>
    <source>
        <strain evidence="5">CCUG 53915</strain>
    </source>
</reference>
<gene>
    <name evidence="4" type="ORF">ACFQ38_02830</name>
</gene>
<proteinExistence type="inferred from homology"/>
<feature type="transmembrane region" description="Helical" evidence="3">
    <location>
        <begin position="12"/>
        <end position="31"/>
    </location>
</feature>
<dbReference type="Proteomes" id="UP001597231">
    <property type="component" value="Unassembled WGS sequence"/>
</dbReference>
<comment type="similarity">
    <text evidence="1">Belongs to the UPF0749 family.</text>
</comment>